<reference evidence="1 2" key="1">
    <citation type="journal article" date="2019" name="Nat. Plants">
        <title>Genome sequencing of Musa balbisiana reveals subgenome evolution and function divergence in polyploid bananas.</title>
        <authorList>
            <person name="Yao X."/>
        </authorList>
    </citation>
    <scope>NUCLEOTIDE SEQUENCE [LARGE SCALE GENOMIC DNA]</scope>
    <source>
        <strain evidence="2">cv. DH-PKW</strain>
        <tissue evidence="1">Leaves</tissue>
    </source>
</reference>
<dbReference type="EMBL" id="PYDT01000005">
    <property type="protein sequence ID" value="THU61541.1"/>
    <property type="molecule type" value="Genomic_DNA"/>
</dbReference>
<organism evidence="1 2">
    <name type="scientific">Musa balbisiana</name>
    <name type="common">Banana</name>
    <dbReference type="NCBI Taxonomy" id="52838"/>
    <lineage>
        <taxon>Eukaryota</taxon>
        <taxon>Viridiplantae</taxon>
        <taxon>Streptophyta</taxon>
        <taxon>Embryophyta</taxon>
        <taxon>Tracheophyta</taxon>
        <taxon>Spermatophyta</taxon>
        <taxon>Magnoliopsida</taxon>
        <taxon>Liliopsida</taxon>
        <taxon>Zingiberales</taxon>
        <taxon>Musaceae</taxon>
        <taxon>Musa</taxon>
    </lineage>
</organism>
<protein>
    <submittedName>
        <fullName evidence="1">Uncharacterized protein</fullName>
    </submittedName>
</protein>
<dbReference type="Proteomes" id="UP000317650">
    <property type="component" value="Chromosome 7"/>
</dbReference>
<keyword evidence="2" id="KW-1185">Reference proteome</keyword>
<evidence type="ECO:0000313" key="2">
    <source>
        <dbReference type="Proteomes" id="UP000317650"/>
    </source>
</evidence>
<proteinExistence type="predicted"/>
<sequence>MAGELKYKQTHPYMQKGSPKMSEFEKESYKAKLDYQQNPTFIAHISQRQTWTSACVQEIFVEMSVRPTGEEDVYIFLEEEFVPIISIKRGKLHHTACRFSVHHMLNVKNSVGIEPFLSITRKVIPPLAGVDVTPVVWFGLSKKLDDAEATAAQGFCAKYQKDRIYFLIRE</sequence>
<gene>
    <name evidence="1" type="ORF">C4D60_Mb07t24380</name>
</gene>
<name>A0A4S8JHX7_MUSBA</name>
<evidence type="ECO:0000313" key="1">
    <source>
        <dbReference type="EMBL" id="THU61541.1"/>
    </source>
</evidence>
<comment type="caution">
    <text evidence="1">The sequence shown here is derived from an EMBL/GenBank/DDBJ whole genome shotgun (WGS) entry which is preliminary data.</text>
</comment>
<dbReference type="AlphaFoldDB" id="A0A4S8JHX7"/>
<accession>A0A4S8JHX7</accession>